<dbReference type="EMBL" id="NFZT01000001">
    <property type="protein sequence ID" value="OWV32968.1"/>
    <property type="molecule type" value="Genomic_DNA"/>
</dbReference>
<name>A0A219B5C6_9SPHN</name>
<evidence type="ECO:0008006" key="3">
    <source>
        <dbReference type="Google" id="ProtNLM"/>
    </source>
</evidence>
<dbReference type="OrthoDB" id="9810773at2"/>
<protein>
    <recommendedName>
        <fullName evidence="3">SH3b domain-containing protein</fullName>
    </recommendedName>
</protein>
<evidence type="ECO:0000313" key="1">
    <source>
        <dbReference type="EMBL" id="OWV32968.1"/>
    </source>
</evidence>
<reference evidence="2" key="1">
    <citation type="submission" date="2017-05" db="EMBL/GenBank/DDBJ databases">
        <authorList>
            <person name="Lin X."/>
        </authorList>
    </citation>
    <scope>NUCLEOTIDE SEQUENCE [LARGE SCALE GENOMIC DNA]</scope>
    <source>
        <strain evidence="2">JLT2012</strain>
    </source>
</reference>
<dbReference type="AlphaFoldDB" id="A0A219B5C6"/>
<accession>A0A219B5C6</accession>
<keyword evidence="2" id="KW-1185">Reference proteome</keyword>
<gene>
    <name evidence="1" type="ORF">B5C34_05500</name>
</gene>
<proteinExistence type="predicted"/>
<evidence type="ECO:0000313" key="2">
    <source>
        <dbReference type="Proteomes" id="UP000198462"/>
    </source>
</evidence>
<comment type="caution">
    <text evidence="1">The sequence shown here is derived from an EMBL/GenBank/DDBJ whole genome shotgun (WGS) entry which is preliminary data.</text>
</comment>
<dbReference type="Proteomes" id="UP000198462">
    <property type="component" value="Unassembled WGS sequence"/>
</dbReference>
<dbReference type="Pfam" id="PF06347">
    <property type="entry name" value="SH3_4"/>
    <property type="match status" value="2"/>
</dbReference>
<dbReference type="STRING" id="1234595.C725_0770"/>
<organism evidence="1 2">
    <name type="scientific">Pacificimonas flava</name>
    <dbReference type="NCBI Taxonomy" id="1234595"/>
    <lineage>
        <taxon>Bacteria</taxon>
        <taxon>Pseudomonadati</taxon>
        <taxon>Pseudomonadota</taxon>
        <taxon>Alphaproteobacteria</taxon>
        <taxon>Sphingomonadales</taxon>
        <taxon>Sphingosinicellaceae</taxon>
        <taxon>Pacificimonas</taxon>
    </lineage>
</organism>
<dbReference type="InterPro" id="IPR010466">
    <property type="entry name" value="DUF1058"/>
</dbReference>
<sequence length="206" mass="22875">MRFALCLHPDAVKRANRDTRENDTLATRPGQRALVWTMRVLCLFLVLAIAGAAHLPPVRAQSAEAERGRSGLPIPRFVTLGAGEARMRAGPGRDYPVKWLFVRRTLPMEVIDEYGIYRKVRGPDGAEGWMDKALLSGARYALIVDKVATVRARPEADAPPVWRAEPGVIARVQLCAEGWCRIEAEGRSGYIRALDLWGVYPDEAID</sequence>